<feature type="coiled-coil region" evidence="1">
    <location>
        <begin position="576"/>
        <end position="611"/>
    </location>
</feature>
<dbReference type="AlphaFoldDB" id="A0A8K0D775"/>
<feature type="compositionally biased region" description="Polar residues" evidence="2">
    <location>
        <begin position="86"/>
        <end position="95"/>
    </location>
</feature>
<evidence type="ECO:0000313" key="4">
    <source>
        <dbReference type="Proteomes" id="UP000801492"/>
    </source>
</evidence>
<feature type="compositionally biased region" description="Polar residues" evidence="2">
    <location>
        <begin position="58"/>
        <end position="70"/>
    </location>
</feature>
<name>A0A8K0D775_IGNLU</name>
<feature type="compositionally biased region" description="Basic and acidic residues" evidence="2">
    <location>
        <begin position="283"/>
        <end position="296"/>
    </location>
</feature>
<feature type="compositionally biased region" description="Basic and acidic residues" evidence="2">
    <location>
        <begin position="18"/>
        <end position="37"/>
    </location>
</feature>
<dbReference type="OrthoDB" id="6754917at2759"/>
<feature type="region of interest" description="Disordered" evidence="2">
    <location>
        <begin position="252"/>
        <end position="310"/>
    </location>
</feature>
<evidence type="ECO:0000256" key="1">
    <source>
        <dbReference type="SAM" id="Coils"/>
    </source>
</evidence>
<protein>
    <submittedName>
        <fullName evidence="3">Uncharacterized protein</fullName>
    </submittedName>
</protein>
<evidence type="ECO:0000313" key="3">
    <source>
        <dbReference type="EMBL" id="KAF2895780.1"/>
    </source>
</evidence>
<feature type="region of interest" description="Disordered" evidence="2">
    <location>
        <begin position="1"/>
        <end position="99"/>
    </location>
</feature>
<feature type="compositionally biased region" description="Basic and acidic residues" evidence="2">
    <location>
        <begin position="76"/>
        <end position="85"/>
    </location>
</feature>
<dbReference type="EMBL" id="VTPC01005658">
    <property type="protein sequence ID" value="KAF2895780.1"/>
    <property type="molecule type" value="Genomic_DNA"/>
</dbReference>
<evidence type="ECO:0000256" key="2">
    <source>
        <dbReference type="SAM" id="MobiDB-lite"/>
    </source>
</evidence>
<reference evidence="3" key="1">
    <citation type="submission" date="2019-08" db="EMBL/GenBank/DDBJ databases">
        <title>The genome of the North American firefly Photinus pyralis.</title>
        <authorList>
            <consortium name="Photinus pyralis genome working group"/>
            <person name="Fallon T.R."/>
            <person name="Sander Lower S.E."/>
            <person name="Weng J.-K."/>
        </authorList>
    </citation>
    <scope>NUCLEOTIDE SEQUENCE</scope>
    <source>
        <strain evidence="3">TRF0915ILg1</strain>
        <tissue evidence="3">Whole body</tissue>
    </source>
</reference>
<comment type="caution">
    <text evidence="3">The sequence shown here is derived from an EMBL/GenBank/DDBJ whole genome shotgun (WGS) entry which is preliminary data.</text>
</comment>
<keyword evidence="1" id="KW-0175">Coiled coil</keyword>
<organism evidence="3 4">
    <name type="scientific">Ignelater luminosus</name>
    <name type="common">Cucubano</name>
    <name type="synonym">Pyrophorus luminosus</name>
    <dbReference type="NCBI Taxonomy" id="2038154"/>
    <lineage>
        <taxon>Eukaryota</taxon>
        <taxon>Metazoa</taxon>
        <taxon>Ecdysozoa</taxon>
        <taxon>Arthropoda</taxon>
        <taxon>Hexapoda</taxon>
        <taxon>Insecta</taxon>
        <taxon>Pterygota</taxon>
        <taxon>Neoptera</taxon>
        <taxon>Endopterygota</taxon>
        <taxon>Coleoptera</taxon>
        <taxon>Polyphaga</taxon>
        <taxon>Elateriformia</taxon>
        <taxon>Elateroidea</taxon>
        <taxon>Elateridae</taxon>
        <taxon>Agrypninae</taxon>
        <taxon>Pyrophorini</taxon>
        <taxon>Ignelater</taxon>
    </lineage>
</organism>
<proteinExistence type="predicted"/>
<feature type="compositionally biased region" description="Basic and acidic residues" evidence="2">
    <location>
        <begin position="1"/>
        <end position="11"/>
    </location>
</feature>
<gene>
    <name evidence="3" type="ORF">ILUMI_10397</name>
</gene>
<accession>A0A8K0D775</accession>
<sequence length="614" mass="68957">MKEIAEHKDKNSASMNSEKVEESFEKIDSEPPLEDKRRTRAKSTGRPPSQEFIKGSILQRSDSMDNLSTASEDDESEKHQHKDVPDSSSKFSQLVSELKKPSIKIVAQKDNHNDNNPETGVPTWMKMLPKRNVSASAASLVHHKNENSKTIPPWMQEIQRKREHKLSLKSDDETLEKVGQECKSSHQNIKYSTVEINSAVIKKAADEKQIRAKSYQLDTREISSNKSSFQQSNKVIKSYSFLESNINTKDIPVIGYNEDSNKTNPTKNEKIESVSTSLPVEKPATKAEIKLEESNKSKSPISVGETAATSKAVVNMDNDNKHEAEVGKKNEPKEISKTNLVEPSNEDKALSGTITTNLTSETVSNSAQQNSETAIKTKTFKLDKYDATAEFDKSVGDLLNIAKAPTDNNAKLNETTLHNQKIDELPKQVTVITACSKTMKPNEVPSTTKEISEPVKQVKMDTLSYSLIKPNETTSDNSSVTTLLKETKTLTFTSPAISKEVIKETTETTENKENKDKPVEFKEISGTKEEINIKRETKIEEEEKVIDDKKYNNASKSIHLLLKEIEDFTVKHELHTKELKTDLQKLQMSINQQHEELRAFIEKTKAELNALTAI</sequence>
<keyword evidence="4" id="KW-1185">Reference proteome</keyword>
<feature type="region of interest" description="Disordered" evidence="2">
    <location>
        <begin position="105"/>
        <end position="124"/>
    </location>
</feature>
<dbReference type="Proteomes" id="UP000801492">
    <property type="component" value="Unassembled WGS sequence"/>
</dbReference>